<organism evidence="2 3">
    <name type="scientific">Kibdelosporangium aridum</name>
    <dbReference type="NCBI Taxonomy" id="2030"/>
    <lineage>
        <taxon>Bacteria</taxon>
        <taxon>Bacillati</taxon>
        <taxon>Actinomycetota</taxon>
        <taxon>Actinomycetes</taxon>
        <taxon>Pseudonocardiales</taxon>
        <taxon>Pseudonocardiaceae</taxon>
        <taxon>Kibdelosporangium</taxon>
    </lineage>
</organism>
<dbReference type="AlphaFoldDB" id="A0A1W2FW21"/>
<evidence type="ECO:0000313" key="2">
    <source>
        <dbReference type="EMBL" id="SMD25808.1"/>
    </source>
</evidence>
<proteinExistence type="predicted"/>
<dbReference type="Proteomes" id="UP000192674">
    <property type="component" value="Unassembled WGS sequence"/>
</dbReference>
<keyword evidence="1" id="KW-0732">Signal</keyword>
<protein>
    <recommendedName>
        <fullName evidence="4">DUF5667 domain-containing protein</fullName>
    </recommendedName>
</protein>
<name>A0A1W2FW21_KIBAR</name>
<reference evidence="2 3" key="1">
    <citation type="submission" date="2017-04" db="EMBL/GenBank/DDBJ databases">
        <authorList>
            <person name="Afonso C.L."/>
            <person name="Miller P.J."/>
            <person name="Scott M.A."/>
            <person name="Spackman E."/>
            <person name="Goraichik I."/>
            <person name="Dimitrov K.M."/>
            <person name="Suarez D.L."/>
            <person name="Swayne D.E."/>
        </authorList>
    </citation>
    <scope>NUCLEOTIDE SEQUENCE [LARGE SCALE GENOMIC DNA]</scope>
    <source>
        <strain evidence="2 3">DSM 43828</strain>
    </source>
</reference>
<dbReference type="EMBL" id="FWXV01000012">
    <property type="protein sequence ID" value="SMD25808.1"/>
    <property type="molecule type" value="Genomic_DNA"/>
</dbReference>
<evidence type="ECO:0008006" key="4">
    <source>
        <dbReference type="Google" id="ProtNLM"/>
    </source>
</evidence>
<feature type="chain" id="PRO_5012754743" description="DUF5667 domain-containing protein" evidence="1">
    <location>
        <begin position="26"/>
        <end position="356"/>
    </location>
</feature>
<accession>A0A1W2FW21</accession>
<evidence type="ECO:0000313" key="3">
    <source>
        <dbReference type="Proteomes" id="UP000192674"/>
    </source>
</evidence>
<sequence length="356" mass="38673">MKLRLTVNVLLVAVLISGVGTNVAAANGLAAAEIASVSGIESSPYYRIVRTTALIHSQELVRASAWRALRSADGDAALLRYILTGLNEAKRLAEKQEARNKDFAHRIAKVYTAQFSPRVHAAALEAIEKGPVVQEHFARVGFAEAKALDDAAREADEQHKQQILEVDRDFVRLLAQLDPGQHVRLAAQHAMRNGGTEADLRVFFASDWMAAAALDIDLYRMRTLEAGVQFHAVIQQLVLDAKDAEREALAASGTAAEIARAVAARAWATTKEKAEVARQAWEDEAAACAEQARYWRTVIERAQSGSDPVWAAIAATADKNRGAWTGDGTVADGERLHWVNVEKEADEGHARMTAPA</sequence>
<dbReference type="RefSeq" id="WP_235039230.1">
    <property type="nucleotide sequence ID" value="NZ_FWXV01000012.1"/>
</dbReference>
<keyword evidence="3" id="KW-1185">Reference proteome</keyword>
<evidence type="ECO:0000256" key="1">
    <source>
        <dbReference type="SAM" id="SignalP"/>
    </source>
</evidence>
<gene>
    <name evidence="2" type="ORF">SAMN05661093_09386</name>
</gene>
<feature type="signal peptide" evidence="1">
    <location>
        <begin position="1"/>
        <end position="25"/>
    </location>
</feature>